<dbReference type="GO" id="GO:0032259">
    <property type="term" value="P:methylation"/>
    <property type="evidence" value="ECO:0007669"/>
    <property type="project" value="UniProtKB-KW"/>
</dbReference>
<organism evidence="6 7">
    <name type="scientific">Periconia digitata</name>
    <dbReference type="NCBI Taxonomy" id="1303443"/>
    <lineage>
        <taxon>Eukaryota</taxon>
        <taxon>Fungi</taxon>
        <taxon>Dikarya</taxon>
        <taxon>Ascomycota</taxon>
        <taxon>Pezizomycotina</taxon>
        <taxon>Dothideomycetes</taxon>
        <taxon>Pleosporomycetidae</taxon>
        <taxon>Pleosporales</taxon>
        <taxon>Massarineae</taxon>
        <taxon>Periconiaceae</taxon>
        <taxon>Periconia</taxon>
    </lineage>
</organism>
<accession>A0A9W4UF68</accession>
<dbReference type="Gene3D" id="3.40.50.150">
    <property type="entry name" value="Vaccinia Virus protein VP39"/>
    <property type="match status" value="1"/>
</dbReference>
<dbReference type="GO" id="GO:0046983">
    <property type="term" value="F:protein dimerization activity"/>
    <property type="evidence" value="ECO:0007669"/>
    <property type="project" value="InterPro"/>
</dbReference>
<dbReference type="InterPro" id="IPR029063">
    <property type="entry name" value="SAM-dependent_MTases_sf"/>
</dbReference>
<dbReference type="PIRSF" id="PIRSF005739">
    <property type="entry name" value="O-mtase"/>
    <property type="match status" value="1"/>
</dbReference>
<keyword evidence="3" id="KW-0949">S-adenosyl-L-methionine</keyword>
<keyword evidence="7" id="KW-1185">Reference proteome</keyword>
<dbReference type="PANTHER" id="PTHR43712:SF17">
    <property type="entry name" value="O-METHYLTRANSFERASE"/>
    <property type="match status" value="1"/>
</dbReference>
<dbReference type="EMBL" id="CAOQHR010000004">
    <property type="protein sequence ID" value="CAI6334214.1"/>
    <property type="molecule type" value="Genomic_DNA"/>
</dbReference>
<dbReference type="AlphaFoldDB" id="A0A9W4UF68"/>
<dbReference type="SUPFAM" id="SSF53335">
    <property type="entry name" value="S-adenosyl-L-methionine-dependent methyltransferases"/>
    <property type="match status" value="1"/>
</dbReference>
<dbReference type="Gene3D" id="1.10.10.10">
    <property type="entry name" value="Winged helix-like DNA-binding domain superfamily/Winged helix DNA-binding domain"/>
    <property type="match status" value="1"/>
</dbReference>
<dbReference type="GO" id="GO:0008171">
    <property type="term" value="F:O-methyltransferase activity"/>
    <property type="evidence" value="ECO:0007669"/>
    <property type="project" value="InterPro"/>
</dbReference>
<evidence type="ECO:0000313" key="6">
    <source>
        <dbReference type="EMBL" id="CAI6334214.1"/>
    </source>
</evidence>
<dbReference type="Pfam" id="PF00891">
    <property type="entry name" value="Methyltransf_2"/>
    <property type="match status" value="1"/>
</dbReference>
<comment type="caution">
    <text evidence="6">The sequence shown here is derived from an EMBL/GenBank/DDBJ whole genome shotgun (WGS) entry which is preliminary data.</text>
</comment>
<keyword evidence="1" id="KW-0489">Methyltransferase</keyword>
<evidence type="ECO:0000256" key="3">
    <source>
        <dbReference type="ARBA" id="ARBA00022691"/>
    </source>
</evidence>
<feature type="domain" description="O-methyltransferase C-terminal" evidence="5">
    <location>
        <begin position="239"/>
        <end position="386"/>
    </location>
</feature>
<evidence type="ECO:0000313" key="7">
    <source>
        <dbReference type="Proteomes" id="UP001152607"/>
    </source>
</evidence>
<sequence length="407" mass="45312">MADMNIALEPCDLAAVPDLVQQITQLGTQVANGDTQARFRLLKATRGLVNALETPRETMIKHCWAQPAAFTAIEVGIQINLFGALAKQGDSASKSSDLAQQLNVDPLLVARLLRHLAAMGYIHETGPDEYRATNFSKSLNIPLIGDGYPLITEDVQIATSTLPKFLKKTGYKVPTDALNSPYQFAHGTKLNMLEHLEEDPVNFRRFHNHMSAYRQGRDSWMDTGFFPVRERLIEGADKSSDAAFLVDIGGSVGHDISEFNRKHPQVPGRLILQDLQSVLSQIQAIDSRIETMAYDFYTENPIKGARAYYMHSVLHDWPDDVCQKILARVSEAMKPGYSKLLVNENVIPAMGADWQATAEDVMVMITSSSLERTEQNWRNLLEGSGLKVCGIWKTDNALEHLIECELA</sequence>
<dbReference type="InterPro" id="IPR036390">
    <property type="entry name" value="WH_DNA-bd_sf"/>
</dbReference>
<name>A0A9W4UF68_9PLEO</name>
<keyword evidence="2" id="KW-0808">Transferase</keyword>
<dbReference type="InterPro" id="IPR016461">
    <property type="entry name" value="COMT-like"/>
</dbReference>
<dbReference type="InterPro" id="IPR001077">
    <property type="entry name" value="COMT_C"/>
</dbReference>
<dbReference type="SUPFAM" id="SSF46785">
    <property type="entry name" value="Winged helix' DNA-binding domain"/>
    <property type="match status" value="1"/>
</dbReference>
<dbReference type="InterPro" id="IPR036388">
    <property type="entry name" value="WH-like_DNA-bd_sf"/>
</dbReference>
<dbReference type="Proteomes" id="UP001152607">
    <property type="component" value="Unassembled WGS sequence"/>
</dbReference>
<protein>
    <recommendedName>
        <fullName evidence="5">O-methyltransferase C-terminal domain-containing protein</fullName>
    </recommendedName>
</protein>
<evidence type="ECO:0000256" key="2">
    <source>
        <dbReference type="ARBA" id="ARBA00022679"/>
    </source>
</evidence>
<evidence type="ECO:0000256" key="1">
    <source>
        <dbReference type="ARBA" id="ARBA00022603"/>
    </source>
</evidence>
<reference evidence="6" key="1">
    <citation type="submission" date="2023-01" db="EMBL/GenBank/DDBJ databases">
        <authorList>
            <person name="Van Ghelder C."/>
            <person name="Rancurel C."/>
        </authorList>
    </citation>
    <scope>NUCLEOTIDE SEQUENCE</scope>
    <source>
        <strain evidence="6">CNCM I-4278</strain>
    </source>
</reference>
<dbReference type="PROSITE" id="PS51683">
    <property type="entry name" value="SAM_OMT_II"/>
    <property type="match status" value="1"/>
</dbReference>
<feature type="active site" description="Proton acceptor" evidence="4">
    <location>
        <position position="315"/>
    </location>
</feature>
<dbReference type="OrthoDB" id="3340390at2759"/>
<dbReference type="PANTHER" id="PTHR43712">
    <property type="entry name" value="PUTATIVE (AFU_ORTHOLOGUE AFUA_4G14580)-RELATED"/>
    <property type="match status" value="1"/>
</dbReference>
<evidence type="ECO:0000256" key="4">
    <source>
        <dbReference type="PIRSR" id="PIRSR005739-1"/>
    </source>
</evidence>
<evidence type="ECO:0000259" key="5">
    <source>
        <dbReference type="Pfam" id="PF00891"/>
    </source>
</evidence>
<proteinExistence type="predicted"/>
<gene>
    <name evidence="6" type="ORF">PDIGIT_LOCUS7268</name>
</gene>